<accession>A0A3P7L706</accession>
<feature type="non-terminal residue" evidence="1">
    <location>
        <position position="1"/>
    </location>
</feature>
<dbReference type="Proteomes" id="UP000281553">
    <property type="component" value="Unassembled WGS sequence"/>
</dbReference>
<reference evidence="1 2" key="1">
    <citation type="submission" date="2018-11" db="EMBL/GenBank/DDBJ databases">
        <authorList>
            <consortium name="Pathogen Informatics"/>
        </authorList>
    </citation>
    <scope>NUCLEOTIDE SEQUENCE [LARGE SCALE GENOMIC DNA]</scope>
</reference>
<sequence>EAGVSCRVDYFFRQLGKVTAKPARENPKRYWIEIATSMEQAWDVDDTRNLGHIIHAFFGRHSSLINPICDVNGGFIADNSAKVERWPDHFDTKLNTLLSSTAYLFSLFLT</sequence>
<protein>
    <submittedName>
        <fullName evidence="1">Uncharacterized protein</fullName>
    </submittedName>
</protein>
<evidence type="ECO:0000313" key="1">
    <source>
        <dbReference type="EMBL" id="VDN09190.1"/>
    </source>
</evidence>
<dbReference type="AlphaFoldDB" id="A0A3P7L706"/>
<organism evidence="1 2">
    <name type="scientific">Dibothriocephalus latus</name>
    <name type="common">Fish tapeworm</name>
    <name type="synonym">Diphyllobothrium latum</name>
    <dbReference type="NCBI Taxonomy" id="60516"/>
    <lineage>
        <taxon>Eukaryota</taxon>
        <taxon>Metazoa</taxon>
        <taxon>Spiralia</taxon>
        <taxon>Lophotrochozoa</taxon>
        <taxon>Platyhelminthes</taxon>
        <taxon>Cestoda</taxon>
        <taxon>Eucestoda</taxon>
        <taxon>Diphyllobothriidea</taxon>
        <taxon>Diphyllobothriidae</taxon>
        <taxon>Dibothriocephalus</taxon>
    </lineage>
</organism>
<name>A0A3P7L706_DIBLA</name>
<gene>
    <name evidence="1" type="ORF">DILT_LOCUS5021</name>
</gene>
<proteinExistence type="predicted"/>
<dbReference type="EMBL" id="UYRU01046573">
    <property type="protein sequence ID" value="VDN09190.1"/>
    <property type="molecule type" value="Genomic_DNA"/>
</dbReference>
<keyword evidence="2" id="KW-1185">Reference proteome</keyword>
<evidence type="ECO:0000313" key="2">
    <source>
        <dbReference type="Proteomes" id="UP000281553"/>
    </source>
</evidence>